<feature type="disulfide bond" evidence="15">
    <location>
        <begin position="445"/>
        <end position="468"/>
    </location>
</feature>
<evidence type="ECO:0000256" key="6">
    <source>
        <dbReference type="ARBA" id="ARBA00022729"/>
    </source>
</evidence>
<keyword evidence="9 16" id="KW-1133">Transmembrane helix</keyword>
<dbReference type="PANTHER" id="PTHR24365:SF539">
    <property type="entry name" value="TOLL-LIKE RECEPTOR 1"/>
    <property type="match status" value="1"/>
</dbReference>
<dbReference type="PROSITE" id="PS50104">
    <property type="entry name" value="TIR"/>
    <property type="match status" value="1"/>
</dbReference>
<dbReference type="Pfam" id="PF13516">
    <property type="entry name" value="LRR_6"/>
    <property type="match status" value="2"/>
</dbReference>
<organism evidence="19 20">
    <name type="scientific">Petromyzon marinus</name>
    <name type="common">Sea lamprey</name>
    <dbReference type="NCBI Taxonomy" id="7757"/>
    <lineage>
        <taxon>Eukaryota</taxon>
        <taxon>Metazoa</taxon>
        <taxon>Chordata</taxon>
        <taxon>Craniata</taxon>
        <taxon>Vertebrata</taxon>
        <taxon>Cyclostomata</taxon>
        <taxon>Hyperoartia</taxon>
        <taxon>Petromyzontiformes</taxon>
        <taxon>Petromyzontidae</taxon>
        <taxon>Petromyzon</taxon>
    </lineage>
</organism>
<evidence type="ECO:0000256" key="17">
    <source>
        <dbReference type="SAM" id="SignalP"/>
    </source>
</evidence>
<evidence type="ECO:0000256" key="16">
    <source>
        <dbReference type="SAM" id="Phobius"/>
    </source>
</evidence>
<dbReference type="InterPro" id="IPR032675">
    <property type="entry name" value="LRR_dom_sf"/>
</dbReference>
<evidence type="ECO:0000256" key="12">
    <source>
        <dbReference type="ARBA" id="ARBA00023180"/>
    </source>
</evidence>
<dbReference type="Pfam" id="PF13855">
    <property type="entry name" value="LRR_8"/>
    <property type="match status" value="2"/>
</dbReference>
<keyword evidence="8 14" id="KW-0391">Immunity</keyword>
<keyword evidence="10 16" id="KW-0472">Membrane</keyword>
<feature type="chain" id="PRO_5042527083" evidence="17">
    <location>
        <begin position="26"/>
        <end position="817"/>
    </location>
</feature>
<evidence type="ECO:0000256" key="9">
    <source>
        <dbReference type="ARBA" id="ARBA00022989"/>
    </source>
</evidence>
<feature type="disulfide bond" evidence="15">
    <location>
        <begin position="366"/>
        <end position="394"/>
    </location>
</feature>
<dbReference type="InterPro" id="IPR000157">
    <property type="entry name" value="TIR_dom"/>
</dbReference>
<protein>
    <submittedName>
        <fullName evidence="20">Toll-like receptor 2</fullName>
    </submittedName>
</protein>
<dbReference type="GO" id="GO:0005886">
    <property type="term" value="C:plasma membrane"/>
    <property type="evidence" value="ECO:0007669"/>
    <property type="project" value="TreeGrafter"/>
</dbReference>
<accession>A0AAJ7WMN0</accession>
<keyword evidence="7" id="KW-0677">Repeat</keyword>
<dbReference type="KEGG" id="pmrn:116939142"/>
<dbReference type="GO" id="GO:0004888">
    <property type="term" value="F:transmembrane signaling receptor activity"/>
    <property type="evidence" value="ECO:0007669"/>
    <property type="project" value="InterPro"/>
</dbReference>
<dbReference type="RefSeq" id="XP_032803077.1">
    <property type="nucleotide sequence ID" value="XM_032947186.1"/>
</dbReference>
<evidence type="ECO:0000313" key="19">
    <source>
        <dbReference type="Proteomes" id="UP001318040"/>
    </source>
</evidence>
<dbReference type="InterPro" id="IPR035897">
    <property type="entry name" value="Toll_tir_struct_dom_sf"/>
</dbReference>
<evidence type="ECO:0000313" key="20">
    <source>
        <dbReference type="RefSeq" id="XP_032803077.1"/>
    </source>
</evidence>
<evidence type="ECO:0000256" key="1">
    <source>
        <dbReference type="ARBA" id="ARBA00004479"/>
    </source>
</evidence>
<dbReference type="PANTHER" id="PTHR24365">
    <property type="entry name" value="TOLL-LIKE RECEPTOR"/>
    <property type="match status" value="1"/>
</dbReference>
<dbReference type="GO" id="GO:0045087">
    <property type="term" value="P:innate immune response"/>
    <property type="evidence" value="ECO:0007669"/>
    <property type="project" value="UniProtKB-UniRule"/>
</dbReference>
<feature type="domain" description="TIR" evidence="18">
    <location>
        <begin position="659"/>
        <end position="802"/>
    </location>
</feature>
<dbReference type="SMART" id="SM00369">
    <property type="entry name" value="LRR_TYP"/>
    <property type="match status" value="7"/>
</dbReference>
<keyword evidence="5 16" id="KW-0812">Transmembrane</keyword>
<dbReference type="InterPro" id="IPR003591">
    <property type="entry name" value="Leu-rich_rpt_typical-subtyp"/>
</dbReference>
<dbReference type="GO" id="GO:0006954">
    <property type="term" value="P:inflammatory response"/>
    <property type="evidence" value="ECO:0007669"/>
    <property type="project" value="UniProtKB-UniRule"/>
</dbReference>
<dbReference type="SMART" id="SM00255">
    <property type="entry name" value="TIR"/>
    <property type="match status" value="1"/>
</dbReference>
<evidence type="ECO:0000256" key="13">
    <source>
        <dbReference type="ARBA" id="ARBA00023198"/>
    </source>
</evidence>
<keyword evidence="6 17" id="KW-0732">Signal</keyword>
<evidence type="ECO:0000256" key="5">
    <source>
        <dbReference type="ARBA" id="ARBA00022692"/>
    </source>
</evidence>
<evidence type="ECO:0000256" key="11">
    <source>
        <dbReference type="ARBA" id="ARBA00023170"/>
    </source>
</evidence>
<keyword evidence="4" id="KW-0433">Leucine-rich repeat</keyword>
<keyword evidence="19" id="KW-1185">Reference proteome</keyword>
<feature type="signal peptide" evidence="17">
    <location>
        <begin position="1"/>
        <end position="25"/>
    </location>
</feature>
<keyword evidence="13 14" id="KW-0395">Inflammatory response</keyword>
<keyword evidence="3 14" id="KW-0399">Innate immunity</keyword>
<dbReference type="GO" id="GO:0002224">
    <property type="term" value="P:toll-like receptor signaling pathway"/>
    <property type="evidence" value="ECO:0007669"/>
    <property type="project" value="InterPro"/>
</dbReference>
<evidence type="ECO:0000256" key="14">
    <source>
        <dbReference type="PIRNR" id="PIRNR037595"/>
    </source>
</evidence>
<comment type="subcellular location">
    <subcellularLocation>
        <location evidence="1">Membrane</location>
        <topology evidence="1">Single-pass type I membrane protein</topology>
    </subcellularLocation>
</comment>
<keyword evidence="11 14" id="KW-0675">Receptor</keyword>
<evidence type="ECO:0000256" key="10">
    <source>
        <dbReference type="ARBA" id="ARBA00023136"/>
    </source>
</evidence>
<dbReference type="Gene3D" id="3.40.50.10140">
    <property type="entry name" value="Toll/interleukin-1 receptor homology (TIR) domain"/>
    <property type="match status" value="1"/>
</dbReference>
<dbReference type="InterPro" id="IPR017241">
    <property type="entry name" value="Toll-like_receptor"/>
</dbReference>
<evidence type="ECO:0000256" key="2">
    <source>
        <dbReference type="ARBA" id="ARBA00009634"/>
    </source>
</evidence>
<evidence type="ECO:0000256" key="15">
    <source>
        <dbReference type="PIRSR" id="PIRSR037595-2"/>
    </source>
</evidence>
<name>A0AAJ7WMN0_PETMA</name>
<evidence type="ECO:0000256" key="7">
    <source>
        <dbReference type="ARBA" id="ARBA00022737"/>
    </source>
</evidence>
<proteinExistence type="inferred from homology"/>
<keyword evidence="12" id="KW-0325">Glycoprotein</keyword>
<reference evidence="20" key="1">
    <citation type="submission" date="2025-08" db="UniProtKB">
        <authorList>
            <consortium name="RefSeq"/>
        </authorList>
    </citation>
    <scope>IDENTIFICATION</scope>
    <source>
        <tissue evidence="20">Sperm</tissue>
    </source>
</reference>
<dbReference type="SUPFAM" id="SSF52058">
    <property type="entry name" value="L domain-like"/>
    <property type="match status" value="1"/>
</dbReference>
<dbReference type="PROSITE" id="PS51450">
    <property type="entry name" value="LRR"/>
    <property type="match status" value="1"/>
</dbReference>
<dbReference type="AlphaFoldDB" id="A0AAJ7WMN0"/>
<comment type="similarity">
    <text evidence="2 14">Belongs to the Toll-like receptor family.</text>
</comment>
<dbReference type="PIRSF" id="PIRSF037595">
    <property type="entry name" value="Toll-like_receptor"/>
    <property type="match status" value="1"/>
</dbReference>
<feature type="transmembrane region" description="Helical" evidence="16">
    <location>
        <begin position="605"/>
        <end position="626"/>
    </location>
</feature>
<keyword evidence="15" id="KW-1015">Disulfide bond</keyword>
<dbReference type="FunFam" id="3.40.50.10140:FF:000001">
    <property type="entry name" value="Toll-like receptor 2"/>
    <property type="match status" value="1"/>
</dbReference>
<dbReference type="Proteomes" id="UP001318040">
    <property type="component" value="Chromosome 5"/>
</dbReference>
<gene>
    <name evidence="20" type="primary">LOC116939142</name>
</gene>
<dbReference type="PRINTS" id="PR01537">
    <property type="entry name" value="INTRLKN1R1F"/>
</dbReference>
<dbReference type="InterPro" id="IPR001611">
    <property type="entry name" value="Leu-rich_rpt"/>
</dbReference>
<dbReference type="Gene3D" id="3.80.10.10">
    <property type="entry name" value="Ribonuclease Inhibitor"/>
    <property type="match status" value="1"/>
</dbReference>
<evidence type="ECO:0000259" key="18">
    <source>
        <dbReference type="PROSITE" id="PS50104"/>
    </source>
</evidence>
<dbReference type="Pfam" id="PF01582">
    <property type="entry name" value="TIR"/>
    <property type="match status" value="1"/>
</dbReference>
<evidence type="ECO:0000256" key="8">
    <source>
        <dbReference type="ARBA" id="ARBA00022859"/>
    </source>
</evidence>
<sequence length="817" mass="93181">MGTKMNLLVFATTLLCVVQLPQASTQNLDNPYCSYDDHQQTADCSDRDFTAVPQGLPATVTVLDLSHNRIGAIRLGDFSSTPKLEVLILAFNRIGTIEAGALRDVPLVRYLDLYQNELPAVPEGALIDLPNLQTLNISMNNYTSFALGGAFSRMSRLQSLSIGTSHTSELKAADLQALSNISLTYLGLNTGSPLLRYESGSLVYFRSLKTFFMNFSVDGNPSIFSKVLIDLNTSQTTQLETYQILIEPLKNRSFELFHGLSYCQSLREIIIVNANFSDSEATNFIKNMYLSNLKMVVFTNSSYNDKGPVVFLGIKGVNKTAPLKRLVIDGVFHLNMTYPLFLINFTLFPNLTEFKISNTGMNKVACLFLKIAAITWLDFSRNLLDETGLWWESCNYTVILPNAEYMDISHNHFRHLKIISSMVSLMPKIKSLDLSYNYINDIYECSWPNTLQKLNLRNNDITKSSKICTSKYLQALDLSYTRLETFPYNILAEATSLKELYLSGNNIRHINPQIGSASLQVLYMDDNALGIIRKGTFENLQAARSLNLKNNPFYCFCDLYWFRKKFNKSLLMDWPNGYTCSYPDYLADSPLEVFSPSYVACDRNIIIILSVVITACVIGITAGLSYHLDAVWYIRMGWIWVSAKRRRYNRLNDGETSTFQYHAFISYSQLDSDWVENTLVPTLESSNPDLKLCIHERDFTPGEWIVDNIIQCIEHSNKTLFILSRNFVNSEWCHYELYFAQHRVLEQRQDSLVLLLLEPLPRNSVPSKFCRLRKLLNRKTYLEWPAEEGKRSMFWASLRALLQSDNRPLESSPDPDA</sequence>
<evidence type="ECO:0000256" key="3">
    <source>
        <dbReference type="ARBA" id="ARBA00022588"/>
    </source>
</evidence>
<dbReference type="SUPFAM" id="SSF52200">
    <property type="entry name" value="Toll/Interleukin receptor TIR domain"/>
    <property type="match status" value="1"/>
</dbReference>
<evidence type="ECO:0000256" key="4">
    <source>
        <dbReference type="ARBA" id="ARBA00022614"/>
    </source>
</evidence>